<gene>
    <name evidence="1" type="ORF">J7W16_16945</name>
</gene>
<evidence type="ECO:0000313" key="2">
    <source>
        <dbReference type="Proteomes" id="UP000678228"/>
    </source>
</evidence>
<proteinExistence type="predicted"/>
<evidence type="ECO:0000313" key="1">
    <source>
        <dbReference type="EMBL" id="MBP3952811.1"/>
    </source>
</evidence>
<accession>A0A941AQH6</accession>
<sequence>MREPKFSVWQPDENILKGDGIYHHQIIDNENGLIISLTDQFGSKVNITYNELSKHIGNYVWSYRFTNEICMQFMVDVLDEAEKRVIQNGMKFEKDAFWFYKSQDSEYIKGFSKEIESSINSVPEMEVHIFRIVGGFIEVISDYNPEIVIVTSLK</sequence>
<name>A0A941AQH6_9BACI</name>
<dbReference type="EMBL" id="JAGKSQ010000008">
    <property type="protein sequence ID" value="MBP3952811.1"/>
    <property type="molecule type" value="Genomic_DNA"/>
</dbReference>
<comment type="caution">
    <text evidence="1">The sequence shown here is derived from an EMBL/GenBank/DDBJ whole genome shotgun (WGS) entry which is preliminary data.</text>
</comment>
<dbReference type="Proteomes" id="UP000678228">
    <property type="component" value="Unassembled WGS sequence"/>
</dbReference>
<organism evidence="1 2">
    <name type="scientific">Halalkalibacter suaedae</name>
    <dbReference type="NCBI Taxonomy" id="2822140"/>
    <lineage>
        <taxon>Bacteria</taxon>
        <taxon>Bacillati</taxon>
        <taxon>Bacillota</taxon>
        <taxon>Bacilli</taxon>
        <taxon>Bacillales</taxon>
        <taxon>Bacillaceae</taxon>
        <taxon>Halalkalibacter</taxon>
    </lineage>
</organism>
<dbReference type="RefSeq" id="WP_210598668.1">
    <property type="nucleotide sequence ID" value="NZ_JAGKSQ010000008.1"/>
</dbReference>
<dbReference type="AlphaFoldDB" id="A0A941AQH6"/>
<reference evidence="1" key="1">
    <citation type="submission" date="2021-03" db="EMBL/GenBank/DDBJ databases">
        <title>Bacillus suaedae sp. nov., isolated from Suaeda aralocaspica.</title>
        <authorList>
            <person name="Lei R.F.R."/>
        </authorList>
    </citation>
    <scope>NUCLEOTIDE SEQUENCE</scope>
    <source>
        <strain evidence="1">YZJH907-2</strain>
    </source>
</reference>
<keyword evidence="2" id="KW-1185">Reference proteome</keyword>
<protein>
    <submittedName>
        <fullName evidence="1">Uncharacterized protein</fullName>
    </submittedName>
</protein>